<dbReference type="InterPro" id="IPR014189">
    <property type="entry name" value="Quinone_OxRdtase_PIG3"/>
</dbReference>
<name>A0A380TAG1_9ZZZZ</name>
<dbReference type="PANTHER" id="PTHR48106">
    <property type="entry name" value="QUINONE OXIDOREDUCTASE PIG3-RELATED"/>
    <property type="match status" value="1"/>
</dbReference>
<dbReference type="SMART" id="SM00829">
    <property type="entry name" value="PKS_ER"/>
    <property type="match status" value="1"/>
</dbReference>
<dbReference type="InterPro" id="IPR036291">
    <property type="entry name" value="NAD(P)-bd_dom_sf"/>
</dbReference>
<dbReference type="InterPro" id="IPR020843">
    <property type="entry name" value="ER"/>
</dbReference>
<keyword evidence="2" id="KW-0560">Oxidoreductase</keyword>
<evidence type="ECO:0000259" key="3">
    <source>
        <dbReference type="SMART" id="SM00829"/>
    </source>
</evidence>
<dbReference type="Pfam" id="PF00107">
    <property type="entry name" value="ADH_zinc_N"/>
    <property type="match status" value="1"/>
</dbReference>
<dbReference type="GO" id="GO:0016651">
    <property type="term" value="F:oxidoreductase activity, acting on NAD(P)H"/>
    <property type="evidence" value="ECO:0007669"/>
    <property type="project" value="TreeGrafter"/>
</dbReference>
<dbReference type="EMBL" id="UIDG01000025">
    <property type="protein sequence ID" value="SUS04184.1"/>
    <property type="molecule type" value="Genomic_DNA"/>
</dbReference>
<feature type="domain" description="Enoyl reductase (ER)" evidence="3">
    <location>
        <begin position="15"/>
        <end position="328"/>
    </location>
</feature>
<dbReference type="InterPro" id="IPR011032">
    <property type="entry name" value="GroES-like_sf"/>
</dbReference>
<dbReference type="AlphaFoldDB" id="A0A380TAG1"/>
<dbReference type="SUPFAM" id="SSF50129">
    <property type="entry name" value="GroES-like"/>
    <property type="match status" value="1"/>
</dbReference>
<dbReference type="InterPro" id="IPR013149">
    <property type="entry name" value="ADH-like_C"/>
</dbReference>
<dbReference type="NCBIfam" id="TIGR02824">
    <property type="entry name" value="quinone_pig3"/>
    <property type="match status" value="1"/>
</dbReference>
<gene>
    <name evidence="4" type="ORF">DF3PB_1200006</name>
</gene>
<dbReference type="InterPro" id="IPR013154">
    <property type="entry name" value="ADH-like_N"/>
</dbReference>
<dbReference type="Gene3D" id="3.90.180.10">
    <property type="entry name" value="Medium-chain alcohol dehydrogenases, catalytic domain"/>
    <property type="match status" value="1"/>
</dbReference>
<dbReference type="PANTHER" id="PTHR48106:SF8">
    <property type="entry name" value="OS02G0805600 PROTEIN"/>
    <property type="match status" value="1"/>
</dbReference>
<reference evidence="4" key="1">
    <citation type="submission" date="2018-07" db="EMBL/GenBank/DDBJ databases">
        <authorList>
            <person name="Quirk P.G."/>
            <person name="Krulwich T.A."/>
        </authorList>
    </citation>
    <scope>NUCLEOTIDE SEQUENCE</scope>
</reference>
<dbReference type="Gene3D" id="3.40.50.720">
    <property type="entry name" value="NAD(P)-binding Rossmann-like Domain"/>
    <property type="match status" value="1"/>
</dbReference>
<dbReference type="GO" id="GO:0070402">
    <property type="term" value="F:NADPH binding"/>
    <property type="evidence" value="ECO:0007669"/>
    <property type="project" value="TreeGrafter"/>
</dbReference>
<dbReference type="SUPFAM" id="SSF51735">
    <property type="entry name" value="NAD(P)-binding Rossmann-fold domains"/>
    <property type="match status" value="1"/>
</dbReference>
<protein>
    <submittedName>
        <fullName evidence="4">NAD(P)H-quinone oxidoreductase</fullName>
    </submittedName>
</protein>
<keyword evidence="1" id="KW-0521">NADP</keyword>
<sequence length="330" mass="34567">MLPKTMIFIRTERYGPPEVLLPAEMDVPAPGKGEVLIKVAAAGVNRPDVIQRTGHYPPPPGASDVLGLEVAGIVVGTGEGVTEPALGEQVCALVISGGYAEYCVAPAALCLPVPAPLSLIEAAGLPETCFTVWTNVFERGRLQAGESFLVHGGTSGIGTTAIPLAKAFGARVFATAGSAEKCQVCRDLGAEIAINHRSEDFVAVVKAATGRRGVDVILDMVGGDYIQRNISALAPDGRLVQIAFLKGSKAELDLMPVMLKRLTVTGSTLRARPVAEKASIAAALKAKVWPLLEAGQLKPVIHTTLPLAQAAEAHRLMESNRHIGKIILTV</sequence>
<accession>A0A380TAG1</accession>
<dbReference type="CDD" id="cd05276">
    <property type="entry name" value="p53_inducible_oxidoreductase"/>
    <property type="match status" value="1"/>
</dbReference>
<dbReference type="Pfam" id="PF08240">
    <property type="entry name" value="ADH_N"/>
    <property type="match status" value="1"/>
</dbReference>
<evidence type="ECO:0000256" key="2">
    <source>
        <dbReference type="ARBA" id="ARBA00023002"/>
    </source>
</evidence>
<organism evidence="4">
    <name type="scientific">metagenome</name>
    <dbReference type="NCBI Taxonomy" id="256318"/>
    <lineage>
        <taxon>unclassified sequences</taxon>
        <taxon>metagenomes</taxon>
    </lineage>
</organism>
<evidence type="ECO:0000256" key="1">
    <source>
        <dbReference type="ARBA" id="ARBA00022857"/>
    </source>
</evidence>
<proteinExistence type="predicted"/>
<evidence type="ECO:0000313" key="4">
    <source>
        <dbReference type="EMBL" id="SUS04184.1"/>
    </source>
</evidence>